<feature type="coiled-coil region" evidence="1">
    <location>
        <begin position="1"/>
        <end position="46"/>
    </location>
</feature>
<dbReference type="SMART" id="SM00034">
    <property type="entry name" value="CLECT"/>
    <property type="match status" value="1"/>
</dbReference>
<dbReference type="InterPro" id="IPR016186">
    <property type="entry name" value="C-type_lectin-like/link_sf"/>
</dbReference>
<protein>
    <recommendedName>
        <fullName evidence="2">C-type lectin domain-containing protein</fullName>
    </recommendedName>
</protein>
<organism evidence="3 4">
    <name type="scientific">Mytilus galloprovincialis</name>
    <name type="common">Mediterranean mussel</name>
    <dbReference type="NCBI Taxonomy" id="29158"/>
    <lineage>
        <taxon>Eukaryota</taxon>
        <taxon>Metazoa</taxon>
        <taxon>Spiralia</taxon>
        <taxon>Lophotrochozoa</taxon>
        <taxon>Mollusca</taxon>
        <taxon>Bivalvia</taxon>
        <taxon>Autobranchia</taxon>
        <taxon>Pteriomorphia</taxon>
        <taxon>Mytilida</taxon>
        <taxon>Mytiloidea</taxon>
        <taxon>Mytilidae</taxon>
        <taxon>Mytilinae</taxon>
        <taxon>Mytilus</taxon>
    </lineage>
</organism>
<evidence type="ECO:0000256" key="1">
    <source>
        <dbReference type="SAM" id="Coils"/>
    </source>
</evidence>
<dbReference type="OrthoDB" id="6162582at2759"/>
<dbReference type="GO" id="GO:0001872">
    <property type="term" value="F:(1-&gt;3)-beta-D-glucan binding"/>
    <property type="evidence" value="ECO:0007669"/>
    <property type="project" value="InterPro"/>
</dbReference>
<keyword evidence="4" id="KW-1185">Reference proteome</keyword>
<reference evidence="3" key="1">
    <citation type="submission" date="2018-11" db="EMBL/GenBank/DDBJ databases">
        <authorList>
            <person name="Alioto T."/>
            <person name="Alioto T."/>
        </authorList>
    </citation>
    <scope>NUCLEOTIDE SEQUENCE</scope>
</reference>
<dbReference type="Gene3D" id="3.10.100.10">
    <property type="entry name" value="Mannose-Binding Protein A, subunit A"/>
    <property type="match status" value="1"/>
</dbReference>
<dbReference type="SUPFAM" id="SSF56436">
    <property type="entry name" value="C-type lectin-like"/>
    <property type="match status" value="1"/>
</dbReference>
<dbReference type="EMBL" id="UYJE01003636">
    <property type="protein sequence ID" value="VDI21079.1"/>
    <property type="molecule type" value="Genomic_DNA"/>
</dbReference>
<evidence type="ECO:0000313" key="3">
    <source>
        <dbReference type="EMBL" id="VDI21079.1"/>
    </source>
</evidence>
<dbReference type="AlphaFoldDB" id="A0A8B6DLV6"/>
<sequence>MEKVKEQIDTLRKEIIEKDNAFRKEKDQMKETATRHENTLSEIKKAEKLCSQGWEEYKEHCYQFNTKQSNWDEAEIECMKQEGYLLKIDDANEFRWIVARAIAHSVDDIWIGLRQNKNEWKWVVDDQTALFQKWNTNEPSGDADSAPLYVNKDEEADFLIESLNEKKKKIYQ</sequence>
<dbReference type="InterPro" id="IPR016187">
    <property type="entry name" value="CTDL_fold"/>
</dbReference>
<dbReference type="GO" id="GO:0071226">
    <property type="term" value="P:cellular response to molecule of fungal origin"/>
    <property type="evidence" value="ECO:0007669"/>
    <property type="project" value="InterPro"/>
</dbReference>
<dbReference type="PROSITE" id="PS50041">
    <property type="entry name" value="C_TYPE_LECTIN_2"/>
    <property type="match status" value="1"/>
</dbReference>
<feature type="domain" description="C-type lectin" evidence="2">
    <location>
        <begin position="57"/>
        <end position="141"/>
    </location>
</feature>
<dbReference type="CDD" id="cd00037">
    <property type="entry name" value="CLECT"/>
    <property type="match status" value="1"/>
</dbReference>
<dbReference type="InterPro" id="IPR001304">
    <property type="entry name" value="C-type_lectin-like"/>
</dbReference>
<evidence type="ECO:0000259" key="2">
    <source>
        <dbReference type="PROSITE" id="PS50041"/>
    </source>
</evidence>
<name>A0A8B6DLV6_MYTGA</name>
<dbReference type="Pfam" id="PF00059">
    <property type="entry name" value="Lectin_C"/>
    <property type="match status" value="1"/>
</dbReference>
<dbReference type="PANTHER" id="PTHR47218">
    <property type="entry name" value="C-TYPE LECTIN DOMAIN FAMILY 7 MEMBER A"/>
    <property type="match status" value="1"/>
</dbReference>
<keyword evidence="1" id="KW-0175">Coiled coil</keyword>
<dbReference type="PANTHER" id="PTHR47218:SF2">
    <property type="entry name" value="C-TYPE LECTIN DOMAIN-CONTAINING PROTEIN"/>
    <property type="match status" value="1"/>
</dbReference>
<gene>
    <name evidence="3" type="ORF">MGAL_10B077003</name>
</gene>
<dbReference type="InterPro" id="IPR042808">
    <property type="entry name" value="CLEC7A"/>
</dbReference>
<evidence type="ECO:0000313" key="4">
    <source>
        <dbReference type="Proteomes" id="UP000596742"/>
    </source>
</evidence>
<dbReference type="Proteomes" id="UP000596742">
    <property type="component" value="Unassembled WGS sequence"/>
</dbReference>
<proteinExistence type="predicted"/>
<comment type="caution">
    <text evidence="3">The sequence shown here is derived from an EMBL/GenBank/DDBJ whole genome shotgun (WGS) entry which is preliminary data.</text>
</comment>
<accession>A0A8B6DLV6</accession>